<keyword evidence="9" id="KW-1185">Reference proteome</keyword>
<dbReference type="PANTHER" id="PTHR48021">
    <property type="match status" value="1"/>
</dbReference>
<dbReference type="PROSITE" id="PS00216">
    <property type="entry name" value="SUGAR_TRANSPORT_1"/>
    <property type="match status" value="1"/>
</dbReference>
<feature type="transmembrane region" description="Helical" evidence="6">
    <location>
        <begin position="421"/>
        <end position="446"/>
    </location>
</feature>
<dbReference type="PRINTS" id="PR00171">
    <property type="entry name" value="SUGRTRNSPORT"/>
</dbReference>
<comment type="subcellular location">
    <subcellularLocation>
        <location evidence="1">Membrane</location>
        <topology evidence="1">Multi-pass membrane protein</topology>
    </subcellularLocation>
</comment>
<name>A0A1B0G0Q2_GLOMM</name>
<feature type="transmembrane region" description="Helical" evidence="6">
    <location>
        <begin position="482"/>
        <end position="510"/>
    </location>
</feature>
<keyword evidence="2 6" id="KW-0812">Transmembrane</keyword>
<feature type="transmembrane region" description="Helical" evidence="6">
    <location>
        <begin position="328"/>
        <end position="351"/>
    </location>
</feature>
<dbReference type="InterPro" id="IPR036259">
    <property type="entry name" value="MFS_trans_sf"/>
</dbReference>
<feature type="transmembrane region" description="Helical" evidence="6">
    <location>
        <begin position="208"/>
        <end position="230"/>
    </location>
</feature>
<dbReference type="GO" id="GO:0022857">
    <property type="term" value="F:transmembrane transporter activity"/>
    <property type="evidence" value="ECO:0007669"/>
    <property type="project" value="InterPro"/>
</dbReference>
<evidence type="ECO:0000256" key="4">
    <source>
        <dbReference type="ARBA" id="ARBA00023136"/>
    </source>
</evidence>
<dbReference type="STRING" id="37546.A0A1B0G0Q2"/>
<keyword evidence="5" id="KW-0325">Glycoprotein</keyword>
<feature type="transmembrane region" description="Helical" evidence="6">
    <location>
        <begin position="393"/>
        <end position="415"/>
    </location>
</feature>
<dbReference type="Pfam" id="PF00083">
    <property type="entry name" value="Sugar_tr"/>
    <property type="match status" value="1"/>
</dbReference>
<keyword evidence="4 6" id="KW-0472">Membrane</keyword>
<dbReference type="AlphaFoldDB" id="A0A1B0G0Q2"/>
<dbReference type="PhylomeDB" id="A0A1B0G0Q2"/>
<feature type="transmembrane region" description="Helical" evidence="6">
    <location>
        <begin position="363"/>
        <end position="381"/>
    </location>
</feature>
<dbReference type="EnsemblMetazoa" id="GMOY006829-RA">
    <property type="protein sequence ID" value="GMOY006829-PA"/>
    <property type="gene ID" value="GMOY006829"/>
</dbReference>
<sequence>MSSVPFRDDKTTLRNDKRVTPILCQGLNKPQRTKALGERSKAVWRQEFMVFLGNVGVLGAGMAVALPSVTLDQLTDVNESFHLTVEEASWFCMSEELLSTIIGNREIKSPYFLCPSASINTMACPLGGLLVGYLLDRVGRKNTILVTHITGVLGWALLASCTMYSDRTTILIQMLLARFLSGVMIGLCLSPVGVYSAEIGLPRIRGRLILGTSIGIAAGILFMYILGYFIRNNWQLIAIISTVFQIIATLCVLPMPETPSWLMQKGQLEKARRSLKYFRGLNINDIAYCEEFENEFNQIKRSSEISRNTAQTESLLQALCAPEVYKPLLIMIGFFGIQQCSGIVVVVVFAVQIATAAGVSTDPFLCAVMVGVARIITTFFMSSLFERWGRRPAGMFSASGMTVCMLLLALSGWYPKAFARVSALPAICIVMHIIFSTMGLLTLPFFMISEVFPQRFRGTASGLAVSLGLLASFAVVKLYPSMVIVMGTAYVFAFYGFISLVGVPYIYFLIPETRGRTLLEIEEYFRTGRMVSLDQVLEQNLERGECKELFIKT</sequence>
<feature type="transmembrane region" description="Helical" evidence="6">
    <location>
        <begin position="117"/>
        <end position="135"/>
    </location>
</feature>
<dbReference type="PANTHER" id="PTHR48021:SF89">
    <property type="entry name" value="FI02132P-RELATED"/>
    <property type="match status" value="1"/>
</dbReference>
<dbReference type="InterPro" id="IPR003663">
    <property type="entry name" value="Sugar/inositol_transpt"/>
</dbReference>
<evidence type="ECO:0000313" key="8">
    <source>
        <dbReference type="EnsemblMetazoa" id="GMOY006829-PA"/>
    </source>
</evidence>
<organism evidence="8 9">
    <name type="scientific">Glossina morsitans morsitans</name>
    <name type="common">Savannah tsetse fly</name>
    <dbReference type="NCBI Taxonomy" id="37546"/>
    <lineage>
        <taxon>Eukaryota</taxon>
        <taxon>Metazoa</taxon>
        <taxon>Ecdysozoa</taxon>
        <taxon>Arthropoda</taxon>
        <taxon>Hexapoda</taxon>
        <taxon>Insecta</taxon>
        <taxon>Pterygota</taxon>
        <taxon>Neoptera</taxon>
        <taxon>Endopterygota</taxon>
        <taxon>Diptera</taxon>
        <taxon>Brachycera</taxon>
        <taxon>Muscomorpha</taxon>
        <taxon>Hippoboscoidea</taxon>
        <taxon>Glossinidae</taxon>
        <taxon>Glossina</taxon>
    </lineage>
</organism>
<feature type="transmembrane region" description="Helical" evidence="6">
    <location>
        <begin position="171"/>
        <end position="196"/>
    </location>
</feature>
<dbReference type="SUPFAM" id="SSF103473">
    <property type="entry name" value="MFS general substrate transporter"/>
    <property type="match status" value="1"/>
</dbReference>
<protein>
    <recommendedName>
        <fullName evidence="7">Major facilitator superfamily (MFS) profile domain-containing protein</fullName>
    </recommendedName>
</protein>
<dbReference type="InterPro" id="IPR005829">
    <property type="entry name" value="Sugar_transporter_CS"/>
</dbReference>
<evidence type="ECO:0000256" key="1">
    <source>
        <dbReference type="ARBA" id="ARBA00004141"/>
    </source>
</evidence>
<evidence type="ECO:0000256" key="5">
    <source>
        <dbReference type="ARBA" id="ARBA00023180"/>
    </source>
</evidence>
<accession>A0A1B0G0Q2</accession>
<reference evidence="8" key="1">
    <citation type="submission" date="2020-05" db="UniProtKB">
        <authorList>
            <consortium name="EnsemblMetazoa"/>
        </authorList>
    </citation>
    <scope>IDENTIFICATION</scope>
    <source>
        <strain evidence="8">Yale</strain>
    </source>
</reference>
<evidence type="ECO:0000259" key="7">
    <source>
        <dbReference type="PROSITE" id="PS50850"/>
    </source>
</evidence>
<feature type="transmembrane region" description="Helical" evidence="6">
    <location>
        <begin position="458"/>
        <end position="476"/>
    </location>
</feature>
<feature type="domain" description="Major facilitator superfamily (MFS) profile" evidence="7">
    <location>
        <begin position="49"/>
        <end position="514"/>
    </location>
</feature>
<evidence type="ECO:0000313" key="9">
    <source>
        <dbReference type="Proteomes" id="UP000092444"/>
    </source>
</evidence>
<dbReference type="PROSITE" id="PS00217">
    <property type="entry name" value="SUGAR_TRANSPORT_2"/>
    <property type="match status" value="1"/>
</dbReference>
<dbReference type="InterPro" id="IPR020846">
    <property type="entry name" value="MFS_dom"/>
</dbReference>
<proteinExistence type="predicted"/>
<evidence type="ECO:0000256" key="2">
    <source>
        <dbReference type="ARBA" id="ARBA00022692"/>
    </source>
</evidence>
<feature type="transmembrane region" description="Helical" evidence="6">
    <location>
        <begin position="236"/>
        <end position="255"/>
    </location>
</feature>
<evidence type="ECO:0000256" key="6">
    <source>
        <dbReference type="SAM" id="Phobius"/>
    </source>
</evidence>
<feature type="transmembrane region" description="Helical" evidence="6">
    <location>
        <begin position="144"/>
        <end position="165"/>
    </location>
</feature>
<dbReference type="EMBL" id="CCAG010023106">
    <property type="status" value="NOT_ANNOTATED_CDS"/>
    <property type="molecule type" value="Genomic_DNA"/>
</dbReference>
<dbReference type="Proteomes" id="UP000092444">
    <property type="component" value="Unassembled WGS sequence"/>
</dbReference>
<keyword evidence="3 6" id="KW-1133">Transmembrane helix</keyword>
<dbReference type="PROSITE" id="PS50850">
    <property type="entry name" value="MFS"/>
    <property type="match status" value="1"/>
</dbReference>
<evidence type="ECO:0000256" key="3">
    <source>
        <dbReference type="ARBA" id="ARBA00022989"/>
    </source>
</evidence>
<dbReference type="FunFam" id="1.20.1250.20:FF:000249">
    <property type="entry name" value="facilitated trehalose transporter Tret1"/>
    <property type="match status" value="1"/>
</dbReference>
<dbReference type="InterPro" id="IPR050549">
    <property type="entry name" value="MFS_Trehalose_Transporter"/>
</dbReference>
<dbReference type="GO" id="GO:0016020">
    <property type="term" value="C:membrane"/>
    <property type="evidence" value="ECO:0007669"/>
    <property type="project" value="UniProtKB-SubCell"/>
</dbReference>
<dbReference type="InterPro" id="IPR005828">
    <property type="entry name" value="MFS_sugar_transport-like"/>
</dbReference>
<dbReference type="VEuPathDB" id="VectorBase:GMOY006829"/>
<feature type="transmembrane region" description="Helical" evidence="6">
    <location>
        <begin position="48"/>
        <end position="69"/>
    </location>
</feature>
<dbReference type="Gene3D" id="1.20.1250.20">
    <property type="entry name" value="MFS general substrate transporter like domains"/>
    <property type="match status" value="1"/>
</dbReference>